<evidence type="ECO:0000259" key="6">
    <source>
        <dbReference type="Pfam" id="PF13720"/>
    </source>
</evidence>
<proteinExistence type="inferred from homology"/>
<accession>A0A1J5Q2P3</accession>
<dbReference type="PANTHER" id="PTHR43480">
    <property type="entry name" value="ACYL-[ACYL-CARRIER-PROTEIN]--UDP-N-ACETYLGLUCOSAMINE O-ACYLTRANSFERASE"/>
    <property type="match status" value="1"/>
</dbReference>
<dbReference type="CDD" id="cd03351">
    <property type="entry name" value="LbH_UDP-GlcNAc_AT"/>
    <property type="match status" value="1"/>
</dbReference>
<keyword evidence="1" id="KW-0444">Lipid biosynthesis</keyword>
<keyword evidence="4" id="KW-0443">Lipid metabolism</keyword>
<dbReference type="Pfam" id="PF13720">
    <property type="entry name" value="Acetyltransf_11"/>
    <property type="match status" value="1"/>
</dbReference>
<dbReference type="SUPFAM" id="SSF51161">
    <property type="entry name" value="Trimeric LpxA-like enzymes"/>
    <property type="match status" value="1"/>
</dbReference>
<keyword evidence="3 7" id="KW-0808">Transferase</keyword>
<dbReference type="InterPro" id="IPR010137">
    <property type="entry name" value="Lipid_A_LpxA"/>
</dbReference>
<keyword evidence="2" id="KW-0441">Lipid A biosynthesis</keyword>
<dbReference type="GO" id="GO:0016020">
    <property type="term" value="C:membrane"/>
    <property type="evidence" value="ECO:0007669"/>
    <property type="project" value="GOC"/>
</dbReference>
<dbReference type="Gene3D" id="2.160.10.10">
    <property type="entry name" value="Hexapeptide repeat proteins"/>
    <property type="match status" value="1"/>
</dbReference>
<protein>
    <submittedName>
        <fullName evidence="7">Acyl-[acyl-carrier-protein]--UDP-N-acetylglucosamine O-acyltransferase</fullName>
        <ecNumber evidence="7">2.3.1.129</ecNumber>
    </submittedName>
</protein>
<dbReference type="AlphaFoldDB" id="A0A1J5Q2P3"/>
<evidence type="ECO:0000256" key="5">
    <source>
        <dbReference type="ARBA" id="ARBA00023315"/>
    </source>
</evidence>
<evidence type="ECO:0000313" key="7">
    <source>
        <dbReference type="EMBL" id="OIQ74140.1"/>
    </source>
</evidence>
<comment type="caution">
    <text evidence="7">The sequence shown here is derived from an EMBL/GenBank/DDBJ whole genome shotgun (WGS) entry which is preliminary data.</text>
</comment>
<dbReference type="PIRSF" id="PIRSF000456">
    <property type="entry name" value="UDP-GlcNAc_acltr"/>
    <property type="match status" value="1"/>
</dbReference>
<dbReference type="HAMAP" id="MF_00387">
    <property type="entry name" value="LpxA"/>
    <property type="match status" value="1"/>
</dbReference>
<evidence type="ECO:0000256" key="4">
    <source>
        <dbReference type="ARBA" id="ARBA00023098"/>
    </source>
</evidence>
<dbReference type="Gene3D" id="1.20.1180.10">
    <property type="entry name" value="Udp N-acetylglucosamine O-acyltransferase, C-terminal domain"/>
    <property type="match status" value="1"/>
</dbReference>
<dbReference type="EC" id="2.3.1.129" evidence="7"/>
<dbReference type="InterPro" id="IPR001451">
    <property type="entry name" value="Hexapep"/>
</dbReference>
<dbReference type="NCBIfam" id="TIGR01852">
    <property type="entry name" value="lipid_A_lpxA"/>
    <property type="match status" value="1"/>
</dbReference>
<dbReference type="EMBL" id="MLJW01002610">
    <property type="protein sequence ID" value="OIQ74140.1"/>
    <property type="molecule type" value="Genomic_DNA"/>
</dbReference>
<evidence type="ECO:0000256" key="3">
    <source>
        <dbReference type="ARBA" id="ARBA00022679"/>
    </source>
</evidence>
<evidence type="ECO:0000256" key="2">
    <source>
        <dbReference type="ARBA" id="ARBA00022556"/>
    </source>
</evidence>
<dbReference type="PANTHER" id="PTHR43480:SF1">
    <property type="entry name" value="ACYL-[ACYL-CARRIER-PROTEIN]--UDP-N-ACETYLGLUCOSAMINE O-ACYLTRANSFERASE, MITOCHONDRIAL-RELATED"/>
    <property type="match status" value="1"/>
</dbReference>
<dbReference type="InterPro" id="IPR011004">
    <property type="entry name" value="Trimer_LpxA-like_sf"/>
</dbReference>
<dbReference type="NCBIfam" id="NF003657">
    <property type="entry name" value="PRK05289.1"/>
    <property type="match status" value="1"/>
</dbReference>
<gene>
    <name evidence="7" type="primary">lpxA_14</name>
    <name evidence="7" type="ORF">GALL_442140</name>
</gene>
<name>A0A1J5Q2P3_9ZZZZ</name>
<dbReference type="InterPro" id="IPR029098">
    <property type="entry name" value="Acetyltransf_C"/>
</dbReference>
<evidence type="ECO:0000256" key="1">
    <source>
        <dbReference type="ARBA" id="ARBA00022516"/>
    </source>
</evidence>
<dbReference type="InterPro" id="IPR037157">
    <property type="entry name" value="Acetyltransf_C_sf"/>
</dbReference>
<dbReference type="Pfam" id="PF00132">
    <property type="entry name" value="Hexapep"/>
    <property type="match status" value="2"/>
</dbReference>
<dbReference type="GO" id="GO:0009245">
    <property type="term" value="P:lipid A biosynthetic process"/>
    <property type="evidence" value="ECO:0007669"/>
    <property type="project" value="UniProtKB-KW"/>
</dbReference>
<reference evidence="7" key="1">
    <citation type="submission" date="2016-10" db="EMBL/GenBank/DDBJ databases">
        <title>Sequence of Gallionella enrichment culture.</title>
        <authorList>
            <person name="Poehlein A."/>
            <person name="Muehling M."/>
            <person name="Daniel R."/>
        </authorList>
    </citation>
    <scope>NUCLEOTIDE SEQUENCE</scope>
</reference>
<feature type="domain" description="UDP N-acetylglucosamine O-acyltransferase C-terminal" evidence="6">
    <location>
        <begin position="176"/>
        <end position="261"/>
    </location>
</feature>
<keyword evidence="5 7" id="KW-0012">Acyltransferase</keyword>
<sequence length="263" mass="28157">MPTIHPTALVDPRAQIADSAEIGPYTLIGPRVHIGAGTRIGAHVVIEGRTRIGADNRIHPFSVIGGEPQDKKYAGEDTALDIGDRNVIREYCTLHVGTVQDGGVTRVGNDNWIMAYVHIAHDCQVGDHTIFANNAQLAGHVQVGDWAVLGGYTGAHQFVRIGAHVMTGISSVILQDVPPYTLVAGNPAKPHGINAEGLRRRGFDAARIGVLRSAYRVLYRSGHSLDQARDALRELTEGQPAAATELAVLQTFLAQPGRGIVRP</sequence>
<dbReference type="GO" id="GO:0008780">
    <property type="term" value="F:acyl-[acyl-carrier-protein]-UDP-N-acetylglucosamine O-acyltransferase activity"/>
    <property type="evidence" value="ECO:0007669"/>
    <property type="project" value="UniProtKB-EC"/>
</dbReference>
<organism evidence="7">
    <name type="scientific">mine drainage metagenome</name>
    <dbReference type="NCBI Taxonomy" id="410659"/>
    <lineage>
        <taxon>unclassified sequences</taxon>
        <taxon>metagenomes</taxon>
        <taxon>ecological metagenomes</taxon>
    </lineage>
</organism>